<evidence type="ECO:0000259" key="16">
    <source>
        <dbReference type="Pfam" id="PF01490"/>
    </source>
</evidence>
<evidence type="ECO:0000256" key="2">
    <source>
        <dbReference type="ARBA" id="ARBA00004155"/>
    </source>
</evidence>
<evidence type="ECO:0000256" key="12">
    <source>
        <dbReference type="ARBA" id="ARBA00023180"/>
    </source>
</evidence>
<name>A0A418AXI1_9STRA</name>
<dbReference type="Proteomes" id="UP000285060">
    <property type="component" value="Unassembled WGS sequence"/>
</dbReference>
<evidence type="ECO:0000256" key="4">
    <source>
        <dbReference type="ARBA" id="ARBA00022692"/>
    </source>
</evidence>
<dbReference type="GO" id="GO:0046872">
    <property type="term" value="F:metal ion binding"/>
    <property type="evidence" value="ECO:0007669"/>
    <property type="project" value="UniProtKB-KW"/>
</dbReference>
<evidence type="ECO:0000256" key="13">
    <source>
        <dbReference type="ARBA" id="ARBA00023228"/>
    </source>
</evidence>
<evidence type="ECO:0000313" key="18">
    <source>
        <dbReference type="Proteomes" id="UP000285060"/>
    </source>
</evidence>
<feature type="transmembrane region" description="Helical" evidence="15">
    <location>
        <begin position="259"/>
        <end position="281"/>
    </location>
</feature>
<dbReference type="VEuPathDB" id="FungiDB:H310_00883"/>
<dbReference type="PROSITE" id="PS50096">
    <property type="entry name" value="IQ"/>
    <property type="match status" value="4"/>
</dbReference>
<evidence type="ECO:0000256" key="11">
    <source>
        <dbReference type="ARBA" id="ARBA00023157"/>
    </source>
</evidence>
<dbReference type="InterPro" id="IPR032675">
    <property type="entry name" value="LRR_dom_sf"/>
</dbReference>
<keyword evidence="5" id="KW-0479">Metal-binding</keyword>
<accession>A0A418AXI1</accession>
<dbReference type="PANTHER" id="PTHR22950:SF244">
    <property type="entry name" value="NEUTRAL AMINO ACID TRANSPORTER 9"/>
    <property type="match status" value="1"/>
</dbReference>
<evidence type="ECO:0000256" key="3">
    <source>
        <dbReference type="ARBA" id="ARBA00022448"/>
    </source>
</evidence>
<dbReference type="PANTHER" id="PTHR22950">
    <property type="entry name" value="AMINO ACID TRANSPORTER"/>
    <property type="match status" value="1"/>
</dbReference>
<evidence type="ECO:0000256" key="14">
    <source>
        <dbReference type="ARBA" id="ARBA00038442"/>
    </source>
</evidence>
<keyword evidence="9" id="KW-0915">Sodium</keyword>
<dbReference type="SUPFAM" id="SSF48452">
    <property type="entry name" value="TPR-like"/>
    <property type="match status" value="1"/>
</dbReference>
<keyword evidence="8 15" id="KW-1133">Transmembrane helix</keyword>
<feature type="transmembrane region" description="Helical" evidence="15">
    <location>
        <begin position="74"/>
        <end position="97"/>
    </location>
</feature>
<dbReference type="InterPro" id="IPR000048">
    <property type="entry name" value="IQ_motif_EF-hand-BS"/>
</dbReference>
<dbReference type="GO" id="GO:0005765">
    <property type="term" value="C:lysosomal membrane"/>
    <property type="evidence" value="ECO:0007669"/>
    <property type="project" value="UniProtKB-SubCell"/>
</dbReference>
<feature type="domain" description="Amino acid transporter transmembrane" evidence="16">
    <location>
        <begin position="151"/>
        <end position="280"/>
    </location>
</feature>
<keyword evidence="10 15" id="KW-0472">Membrane</keyword>
<evidence type="ECO:0000256" key="9">
    <source>
        <dbReference type="ARBA" id="ARBA00023053"/>
    </source>
</evidence>
<dbReference type="Gene3D" id="1.25.40.10">
    <property type="entry name" value="Tetratricopeptide repeat domain"/>
    <property type="match status" value="1"/>
</dbReference>
<dbReference type="VEuPathDB" id="FungiDB:H310_00882"/>
<dbReference type="Gene3D" id="3.80.10.10">
    <property type="entry name" value="Ribonuclease Inhibitor"/>
    <property type="match status" value="1"/>
</dbReference>
<keyword evidence="13" id="KW-0458">Lysosome</keyword>
<evidence type="ECO:0000256" key="15">
    <source>
        <dbReference type="SAM" id="Phobius"/>
    </source>
</evidence>
<feature type="transmembrane region" description="Helical" evidence="15">
    <location>
        <begin position="229"/>
        <end position="247"/>
    </location>
</feature>
<sequence>MQYHFGQRAQVLTLSVSVFVLLGACIAYHVLMKQCAYTVFHAAFDWLHIQVHWSPAAAAFIVCLLFPLTNVKDFSTLVFLNSFGIPFLVFTIYFITFHGIRAIATHAPMDAIEFGAKSTFGVLGGIVTLSFFIHNAIQPIIRNSNPAHYTQNFLDAFPVEDVFAFAARVSLLFQLATVYPLFFLIIRTQLFGLIYRNTWPSAWRVVLLNVAIMTATTLFAVFYPHVGDILRFTGAVGGLILIFIAPVGLHWKQQRAKRLWTCGSMLLHGGIVLVGVVLLALQFVEGDCWILWKHVAIAHYDLWRHVASAKATLASTWFLAEHSGGAADPLERFLRTAYDVFVVAMEYKENKNHPAMLLKLAVLYVELDAWQGALELCTLVLETTKWSNFHQFNEAVFLSGVVALGLRHATQSGEYFAYLIDNPPHNLRSYQVLLLAGMQFDSQTDSPEAIERCRVLYVEAYKRLTTGVRIVAPAPSEATAMEIYLTSRKSESERIQMWLGDANVWETLGMDLFTHNHPFLAARTFDYALQRQGCRSVENLVTVGRVHHRLKRVEKAQMYFEQALSLSYYAHPTRYWLGVVSFPWSQHFKKEDRGARTYQRLYALILGRAAKHRVAVRKAAELEREAAARADMHVEDWFLVYLKWHAAARLIQSLLPISRAKKEKITRRAWLQKHKALLRRVVSHTNDRLVQTCFSAMVEFVEIVHDEQLHAALVLQRAARKWLGRRQLARLAAKNSAQQKLLVVFLGKAKKRWKADCFFAWRTCRERTIALRRASAIRIQCAFRSYKARQVLRANMARQVRVRQFMAQLVISRDGLCLRKSFRAMTAFAFAARLHKHACATRIQKILRGRLARKLVVRVRKRHQHCEGLVAKALAQRAEKFLAQLWTSWVLFGQVVQLERQLAAIRIQRMERGRAARRRVKTRREYLFVYFDHDCLPRGGSTQLRLAFVGLWKHRRYRTDREDAAARTIQRAIKRRRHQLQAQILRNKLKRKMQVATIFQKTFHAAATAFFHVLKGLCTDKRQKLDAAARTLQRNLRGWLARRVMARLAQQYHAAKSLLDRVIHRESRAAMAMVMRLWKAGILVCRDEKNAACVAIQRRYRARRATREARLKMDKRRRQRQLIEQGTGKPLARCFRTWQRRVIEAATATFNASLSAKYAKHLGAWSPNALTGRAGDLPHSKLQQLVLESCRLGNTGAVVLALGLAHNKSVWKLDLSGNNIGDIACQALGEMLLANDTLEILSLNQNDVSDNAVLGYLEPVLLSLPAASAVVSIQLRGNGKLTSRGLDALQSAAAFVNQNAMRPSAKPLAIDG</sequence>
<gene>
    <name evidence="17" type="ORF">DYB32_004490</name>
</gene>
<evidence type="ECO:0000256" key="5">
    <source>
        <dbReference type="ARBA" id="ARBA00022723"/>
    </source>
</evidence>
<dbReference type="SMART" id="SM00368">
    <property type="entry name" value="LRR_RI"/>
    <property type="match status" value="3"/>
</dbReference>
<evidence type="ECO:0000256" key="8">
    <source>
        <dbReference type="ARBA" id="ARBA00022989"/>
    </source>
</evidence>
<dbReference type="EMBL" id="QUSY01000341">
    <property type="protein sequence ID" value="RHY30231.1"/>
    <property type="molecule type" value="Genomic_DNA"/>
</dbReference>
<keyword evidence="3" id="KW-0813">Transport</keyword>
<dbReference type="Gene3D" id="1.20.5.190">
    <property type="match status" value="1"/>
</dbReference>
<dbReference type="InterPro" id="IPR001611">
    <property type="entry name" value="Leu-rich_rpt"/>
</dbReference>
<feature type="transmembrane region" description="Helical" evidence="15">
    <location>
        <begin position="51"/>
        <end position="68"/>
    </location>
</feature>
<feature type="transmembrane region" description="Helical" evidence="15">
    <location>
        <begin position="12"/>
        <end position="31"/>
    </location>
</feature>
<keyword evidence="11" id="KW-1015">Disulfide bond</keyword>
<keyword evidence="4 15" id="KW-0812">Transmembrane</keyword>
<organism evidence="17 18">
    <name type="scientific">Aphanomyces invadans</name>
    <dbReference type="NCBI Taxonomy" id="157072"/>
    <lineage>
        <taxon>Eukaryota</taxon>
        <taxon>Sar</taxon>
        <taxon>Stramenopiles</taxon>
        <taxon>Oomycota</taxon>
        <taxon>Saprolegniomycetes</taxon>
        <taxon>Saprolegniales</taxon>
        <taxon>Verrucalvaceae</taxon>
        <taxon>Aphanomyces</taxon>
    </lineage>
</organism>
<dbReference type="SMART" id="SM00015">
    <property type="entry name" value="IQ"/>
    <property type="match status" value="6"/>
</dbReference>
<dbReference type="SUPFAM" id="SSF52047">
    <property type="entry name" value="RNI-like"/>
    <property type="match status" value="1"/>
</dbReference>
<evidence type="ECO:0000256" key="10">
    <source>
        <dbReference type="ARBA" id="ARBA00023136"/>
    </source>
</evidence>
<evidence type="ECO:0000256" key="1">
    <source>
        <dbReference type="ARBA" id="ARBA00004107"/>
    </source>
</evidence>
<reference evidence="17 18" key="1">
    <citation type="submission" date="2018-08" db="EMBL/GenBank/DDBJ databases">
        <title>Aphanomyces genome sequencing and annotation.</title>
        <authorList>
            <person name="Minardi D."/>
            <person name="Oidtmann B."/>
            <person name="Van Der Giezen M."/>
            <person name="Studholme D.J."/>
        </authorList>
    </citation>
    <scope>NUCLEOTIDE SEQUENCE [LARGE SCALE GENOMIC DNA]</scope>
    <source>
        <strain evidence="17 18">NJM0002</strain>
    </source>
</reference>
<protein>
    <recommendedName>
        <fullName evidence="16">Amino acid transporter transmembrane domain-containing protein</fullName>
    </recommendedName>
</protein>
<proteinExistence type="inferred from homology"/>
<evidence type="ECO:0000256" key="6">
    <source>
        <dbReference type="ARBA" id="ARBA00022753"/>
    </source>
</evidence>
<comment type="similarity">
    <text evidence="14">Belongs to the amino acid/polyamine transporter 2 family. SLC38A9 subfamily.</text>
</comment>
<evidence type="ECO:0000313" key="17">
    <source>
        <dbReference type="EMBL" id="RHY30231.1"/>
    </source>
</evidence>
<keyword evidence="12" id="KW-0325">Glycoprotein</keyword>
<feature type="transmembrane region" description="Helical" evidence="15">
    <location>
        <begin position="205"/>
        <end position="223"/>
    </location>
</feature>
<comment type="caution">
    <text evidence="17">The sequence shown here is derived from an EMBL/GenBank/DDBJ whole genome shotgun (WGS) entry which is preliminary data.</text>
</comment>
<keyword evidence="7" id="KW-0029">Amino-acid transport</keyword>
<dbReference type="GO" id="GO:0031902">
    <property type="term" value="C:late endosome membrane"/>
    <property type="evidence" value="ECO:0007669"/>
    <property type="project" value="UniProtKB-SubCell"/>
</dbReference>
<comment type="subcellular location">
    <subcellularLocation>
        <location evidence="1">Late endosome membrane</location>
        <topology evidence="1">Multi-pass membrane protein</topology>
    </subcellularLocation>
    <subcellularLocation>
        <location evidence="2">Lysosome membrane</location>
        <topology evidence="2">Multi-pass membrane protein</topology>
    </subcellularLocation>
</comment>
<dbReference type="Pfam" id="PF01490">
    <property type="entry name" value="Aa_trans"/>
    <property type="match status" value="1"/>
</dbReference>
<keyword evidence="18" id="KW-1185">Reference proteome</keyword>
<feature type="transmembrane region" description="Helical" evidence="15">
    <location>
        <begin position="162"/>
        <end position="185"/>
    </location>
</feature>
<dbReference type="Pfam" id="PF13516">
    <property type="entry name" value="LRR_6"/>
    <property type="match status" value="1"/>
</dbReference>
<feature type="transmembrane region" description="Helical" evidence="15">
    <location>
        <begin position="118"/>
        <end position="137"/>
    </location>
</feature>
<dbReference type="InterPro" id="IPR011990">
    <property type="entry name" value="TPR-like_helical_dom_sf"/>
</dbReference>
<dbReference type="GO" id="GO:0015179">
    <property type="term" value="F:L-amino acid transmembrane transporter activity"/>
    <property type="evidence" value="ECO:0007669"/>
    <property type="project" value="TreeGrafter"/>
</dbReference>
<evidence type="ECO:0000256" key="7">
    <source>
        <dbReference type="ARBA" id="ARBA00022970"/>
    </source>
</evidence>
<dbReference type="InterPro" id="IPR013057">
    <property type="entry name" value="AA_transpt_TM"/>
</dbReference>
<keyword evidence="6" id="KW-0967">Endosome</keyword>